<gene>
    <name evidence="3" type="ORF">FB384_005349</name>
</gene>
<keyword evidence="2" id="KW-0472">Membrane</keyword>
<dbReference type="EMBL" id="JACIBS010000020">
    <property type="protein sequence ID" value="MBB3666387.1"/>
    <property type="molecule type" value="Genomic_DNA"/>
</dbReference>
<feature type="compositionally biased region" description="Basic and acidic residues" evidence="1">
    <location>
        <begin position="204"/>
        <end position="222"/>
    </location>
</feature>
<dbReference type="Proteomes" id="UP000564573">
    <property type="component" value="Unassembled WGS sequence"/>
</dbReference>
<feature type="region of interest" description="Disordered" evidence="1">
    <location>
        <begin position="31"/>
        <end position="60"/>
    </location>
</feature>
<keyword evidence="4" id="KW-1185">Reference proteome</keyword>
<comment type="caution">
    <text evidence="3">The sequence shown here is derived from an EMBL/GenBank/DDBJ whole genome shotgun (WGS) entry which is preliminary data.</text>
</comment>
<name>A0A839XUH1_9PSEU</name>
<dbReference type="RefSeq" id="WP_183787552.1">
    <property type="nucleotide sequence ID" value="NZ_JACIBS010000020.1"/>
</dbReference>
<sequence length="243" mass="26187">MTLRRRRARDRQRLRQTFVDRQPWLRVYADADRALTPPPSEPDTSPPRSTARTRQAHGRPLALGGVTVAAAVATTLLVVRPALAPTSDAPAAGDSGTAETTQLSEPILTRKPVRRQPVDPRAEHDPTNPTTTGHAPGTTRASRPTPPTTDPTVSTTTPTATPDDETTITTTTTTTEPPPDTDDSDEPDTEPERPRPGARPDGLPGEHTHPGRDRPDDGRSDRGPQSLVFSLVDTVAELVDPQR</sequence>
<evidence type="ECO:0000313" key="4">
    <source>
        <dbReference type="Proteomes" id="UP000564573"/>
    </source>
</evidence>
<evidence type="ECO:0000256" key="1">
    <source>
        <dbReference type="SAM" id="MobiDB-lite"/>
    </source>
</evidence>
<protein>
    <submittedName>
        <fullName evidence="3">Uncharacterized protein</fullName>
    </submittedName>
</protein>
<feature type="compositionally biased region" description="Low complexity" evidence="1">
    <location>
        <begin position="150"/>
        <end position="175"/>
    </location>
</feature>
<organism evidence="3 4">
    <name type="scientific">Prauserella sediminis</name>
    <dbReference type="NCBI Taxonomy" id="577680"/>
    <lineage>
        <taxon>Bacteria</taxon>
        <taxon>Bacillati</taxon>
        <taxon>Actinomycetota</taxon>
        <taxon>Actinomycetes</taxon>
        <taxon>Pseudonocardiales</taxon>
        <taxon>Pseudonocardiaceae</taxon>
        <taxon>Prauserella</taxon>
        <taxon>Prauserella salsuginis group</taxon>
    </lineage>
</organism>
<keyword evidence="2" id="KW-1133">Transmembrane helix</keyword>
<feature type="region of interest" description="Disordered" evidence="1">
    <location>
        <begin position="85"/>
        <end position="243"/>
    </location>
</feature>
<reference evidence="3 4" key="1">
    <citation type="submission" date="2020-08" db="EMBL/GenBank/DDBJ databases">
        <title>Sequencing the genomes of 1000 actinobacteria strains.</title>
        <authorList>
            <person name="Klenk H.-P."/>
        </authorList>
    </citation>
    <scope>NUCLEOTIDE SEQUENCE [LARGE SCALE GENOMIC DNA]</scope>
    <source>
        <strain evidence="3 4">DSM 45267</strain>
    </source>
</reference>
<feature type="compositionally biased region" description="Acidic residues" evidence="1">
    <location>
        <begin position="179"/>
        <end position="189"/>
    </location>
</feature>
<feature type="transmembrane region" description="Helical" evidence="2">
    <location>
        <begin position="61"/>
        <end position="79"/>
    </location>
</feature>
<accession>A0A839XUH1</accession>
<dbReference type="AlphaFoldDB" id="A0A839XUH1"/>
<feature type="compositionally biased region" description="Basic and acidic residues" evidence="1">
    <location>
        <begin position="116"/>
        <end position="126"/>
    </location>
</feature>
<proteinExistence type="predicted"/>
<keyword evidence="2" id="KW-0812">Transmembrane</keyword>
<feature type="compositionally biased region" description="Pro residues" evidence="1">
    <location>
        <begin position="36"/>
        <end position="45"/>
    </location>
</feature>
<evidence type="ECO:0000256" key="2">
    <source>
        <dbReference type="SAM" id="Phobius"/>
    </source>
</evidence>
<evidence type="ECO:0000313" key="3">
    <source>
        <dbReference type="EMBL" id="MBB3666387.1"/>
    </source>
</evidence>